<name>A0ABQ5QPV4_9ACTN</name>
<dbReference type="Proteomes" id="UP001144280">
    <property type="component" value="Unassembled WGS sequence"/>
</dbReference>
<proteinExistence type="predicted"/>
<comment type="caution">
    <text evidence="1">The sequence shown here is derived from an EMBL/GenBank/DDBJ whole genome shotgun (WGS) entry which is preliminary data.</text>
</comment>
<evidence type="ECO:0000313" key="1">
    <source>
        <dbReference type="EMBL" id="GLH96671.1"/>
    </source>
</evidence>
<keyword evidence="2" id="KW-1185">Reference proteome</keyword>
<dbReference type="RefSeq" id="WP_281893932.1">
    <property type="nucleotide sequence ID" value="NZ_BSDI01000007.1"/>
</dbReference>
<evidence type="ECO:0000313" key="2">
    <source>
        <dbReference type="Proteomes" id="UP001144280"/>
    </source>
</evidence>
<reference evidence="1" key="1">
    <citation type="submission" date="2022-12" db="EMBL/GenBank/DDBJ databases">
        <title>New Phytohabitans aurantiacus sp. RD004123 nov., an actinomycete isolated from soil.</title>
        <authorList>
            <person name="Triningsih D.W."/>
            <person name="Harunari E."/>
            <person name="Igarashi Y."/>
        </authorList>
    </citation>
    <scope>NUCLEOTIDE SEQUENCE</scope>
    <source>
        <strain evidence="1">RD004123</strain>
    </source>
</reference>
<protein>
    <submittedName>
        <fullName evidence="1">Uncharacterized protein</fullName>
    </submittedName>
</protein>
<dbReference type="EMBL" id="BSDI01000007">
    <property type="protein sequence ID" value="GLH96671.1"/>
    <property type="molecule type" value="Genomic_DNA"/>
</dbReference>
<organism evidence="1 2">
    <name type="scientific">Phytohabitans aurantiacus</name>
    <dbReference type="NCBI Taxonomy" id="3016789"/>
    <lineage>
        <taxon>Bacteria</taxon>
        <taxon>Bacillati</taxon>
        <taxon>Actinomycetota</taxon>
        <taxon>Actinomycetes</taxon>
        <taxon>Micromonosporales</taxon>
        <taxon>Micromonosporaceae</taxon>
    </lineage>
</organism>
<sequence>MNRRHVWALGGTAVVLVTAIIAATNLREIYLSQKDFVIGSLLSLAGFCFGKAVNRTAEERAQWLQESGASDDLSKLESNIHSTAERLSEFYWRLDDRPDLLRVAVDDLNKATAYLSSLRHELGATVNRQEWQIPATAQVSLDRIRRDLHEAINRLNRTRERLGPDLAAPEHQTVWDVFDVLATDLLKANRNLDATRGAHLPFPPNIQVENAANYLNAASERADELSALLSARGLEPPETFRIMCRDLRGAIDGLRTVDLAAATR</sequence>
<accession>A0ABQ5QPV4</accession>
<gene>
    <name evidence="1" type="ORF">Pa4123_19450</name>
</gene>